<dbReference type="GO" id="GO:0031218">
    <property type="term" value="F:arabinogalactan endo-1,4-beta-galactosidase activity"/>
    <property type="evidence" value="ECO:0007669"/>
    <property type="project" value="UniProtKB-EC"/>
</dbReference>
<dbReference type="SUPFAM" id="SSF51445">
    <property type="entry name" value="(Trans)glycosidases"/>
    <property type="match status" value="1"/>
</dbReference>
<dbReference type="InterPro" id="IPR014756">
    <property type="entry name" value="Ig_E-set"/>
</dbReference>
<comment type="catalytic activity">
    <reaction evidence="4">
        <text>The enzyme specifically hydrolyzes (1-&gt;4)-beta-D-galactosidic linkages in type I arabinogalactans.</text>
        <dbReference type="EC" id="3.2.1.89"/>
    </reaction>
</comment>
<evidence type="ECO:0000313" key="8">
    <source>
        <dbReference type="Proteomes" id="UP000289954"/>
    </source>
</evidence>
<dbReference type="InterPro" id="IPR017853">
    <property type="entry name" value="GH"/>
</dbReference>
<dbReference type="InterPro" id="IPR011081">
    <property type="entry name" value="Big_4"/>
</dbReference>
<dbReference type="RefSeq" id="WP_246013135.1">
    <property type="nucleotide sequence ID" value="NZ_BIMR01000093.1"/>
</dbReference>
<dbReference type="InterPro" id="IPR011683">
    <property type="entry name" value="Glyco_hydro_53"/>
</dbReference>
<evidence type="ECO:0000256" key="3">
    <source>
        <dbReference type="ARBA" id="ARBA00023295"/>
    </source>
</evidence>
<protein>
    <recommendedName>
        <fullName evidence="4">Arabinogalactan endo-beta-1,4-galactanase</fullName>
        <ecNumber evidence="4">3.2.1.89</ecNumber>
    </recommendedName>
</protein>
<keyword evidence="4" id="KW-0732">Signal</keyword>
<dbReference type="EC" id="3.2.1.89" evidence="4"/>
<evidence type="ECO:0000256" key="4">
    <source>
        <dbReference type="RuleBase" id="RU361192"/>
    </source>
</evidence>
<evidence type="ECO:0000256" key="2">
    <source>
        <dbReference type="ARBA" id="ARBA00022801"/>
    </source>
</evidence>
<feature type="compositionally biased region" description="Low complexity" evidence="5">
    <location>
        <begin position="728"/>
        <end position="738"/>
    </location>
</feature>
<evidence type="ECO:0000256" key="1">
    <source>
        <dbReference type="ARBA" id="ARBA00010687"/>
    </source>
</evidence>
<keyword evidence="2 4" id="KW-0378">Hydrolase</keyword>
<dbReference type="Gene3D" id="3.20.20.80">
    <property type="entry name" value="Glycosidases"/>
    <property type="match status" value="1"/>
</dbReference>
<dbReference type="AlphaFoldDB" id="A0A402DQI6"/>
<dbReference type="Proteomes" id="UP000289954">
    <property type="component" value="Unassembled WGS sequence"/>
</dbReference>
<sequence>MSHPPARAPRLAAAALAAAALLATPSVASAAPTDGPVEAGIFVDKVEGLPDNFLGGVDVSSVLSLEASGVVFRDAAGQPADLFDVLADHGVNTVRVRVWNDPWDAAGRGYGGGNVDVPRAVEIGERATDAGLRVLVDFHYSDFWADPAKQHAPKAWEGFTAAQTATAVGEFTHDALEQFAAAGVDVAMVQVGNETNNGVAGLACPSQWTDVAQWAPCAAVYDAGAAAVRDVLPDAKVAIHFTNPENGRYPRYALALDTLGVDYDVFASSYYPYWHGTLANLTARLKQVADTYGKEVMVAETSWNHTFDDGDGHQNTITTSTTNDAYPASVQGQATEVRDVVQAVVDTGAGVGVFYWEPAWLPVGPPTALEQNKVLWERDGSGWATSFAGEYDPQDAGQWFGGSAWDNQAMFDFAGNPLESLRVFSYARTGAVAPVEVVDVERVELVVADGAPVDLPATIAVTYNDGTVEHPSVTWSGAVDWIRGPGVYTIPGTTSSGLAITATVDVRLTNHVLDAGFEDAGNGPWTITGTGAAVTDDGDASEGSRAVKFWAGAAYEFTVAQRLTGVPAGAYTLSATTQGDAEGAGDVLRLAATTSVGERSEPLRLDGWRQYVTTTVPDVVVGPDGVVTVEARFSLSGGAWGNVDDVRLVAAAPATGADTTALEAVVAEADAIDREGWTTGSVAALDEAVAAARVVLAGSRATQDDVDTVTALVRDAIDGLEKEPTEPDGPATAAPGTAVLSHDNWDGDGSYTVVANLWWGQNARSVRLLEGGVEVGARDLVDATPSAQSASFDVTGKRDGAYVYTVELTNRFGTTTSAPLTVQVTHANPATPVLSHENWDGDGTYTVTTNLWWGTNATGYRLYEDGRLVDAQALVAHGFDAQRASTRLTGRAAGTHVYRVELSNAAGATWSQPLSVVVRR</sequence>
<accession>A0A402DQI6</accession>
<dbReference type="Pfam" id="PF07532">
    <property type="entry name" value="Big_4"/>
    <property type="match status" value="1"/>
</dbReference>
<dbReference type="GO" id="GO:0045490">
    <property type="term" value="P:pectin catabolic process"/>
    <property type="evidence" value="ECO:0007669"/>
    <property type="project" value="TreeGrafter"/>
</dbReference>
<proteinExistence type="inferred from homology"/>
<evidence type="ECO:0000259" key="6">
    <source>
        <dbReference type="Pfam" id="PF07532"/>
    </source>
</evidence>
<dbReference type="Gene3D" id="2.60.40.10">
    <property type="entry name" value="Immunoglobulins"/>
    <property type="match status" value="2"/>
</dbReference>
<reference evidence="7 8" key="1">
    <citation type="submission" date="2019-01" db="EMBL/GenBank/DDBJ databases">
        <title>Draft genome sequence of Cellulomonas takizawaensis strain TKZ-21.</title>
        <authorList>
            <person name="Yamamura H."/>
            <person name="Hayashi T."/>
            <person name="Hamada M."/>
            <person name="Serisawa Y."/>
            <person name="Matsuyama K."/>
            <person name="Nakagawa Y."/>
            <person name="Otoguro M."/>
            <person name="Yanagida F."/>
            <person name="Hayakawa M."/>
        </authorList>
    </citation>
    <scope>NUCLEOTIDE SEQUENCE [LARGE SCALE GENOMIC DNA]</scope>
    <source>
        <strain evidence="7 8">NBRC12680</strain>
    </source>
</reference>
<gene>
    <name evidence="7" type="ORF">CBZ_14310</name>
</gene>
<evidence type="ECO:0000256" key="5">
    <source>
        <dbReference type="SAM" id="MobiDB-lite"/>
    </source>
</evidence>
<feature type="domain" description="Bacterial Ig-like" evidence="6">
    <location>
        <begin position="442"/>
        <end position="495"/>
    </location>
</feature>
<keyword evidence="3 4" id="KW-0326">Glycosidase</keyword>
<comment type="caution">
    <text evidence="7">The sequence shown here is derived from an EMBL/GenBank/DDBJ whole genome shotgun (WGS) entry which is preliminary data.</text>
</comment>
<feature type="region of interest" description="Disordered" evidence="5">
    <location>
        <begin position="719"/>
        <end position="738"/>
    </location>
</feature>
<organism evidence="7 8">
    <name type="scientific">Cellulomonas biazotea</name>
    <dbReference type="NCBI Taxonomy" id="1709"/>
    <lineage>
        <taxon>Bacteria</taxon>
        <taxon>Bacillati</taxon>
        <taxon>Actinomycetota</taxon>
        <taxon>Actinomycetes</taxon>
        <taxon>Micrococcales</taxon>
        <taxon>Cellulomonadaceae</taxon>
        <taxon>Cellulomonas</taxon>
    </lineage>
</organism>
<feature type="signal peptide" evidence="4">
    <location>
        <begin position="1"/>
        <end position="30"/>
    </location>
</feature>
<dbReference type="GO" id="GO:0015926">
    <property type="term" value="F:glucosidase activity"/>
    <property type="evidence" value="ECO:0007669"/>
    <property type="project" value="InterPro"/>
</dbReference>
<dbReference type="PANTHER" id="PTHR34983">
    <property type="entry name" value="ARABINOGALACTAN ENDO-BETA-1,4-GALACTANASE A"/>
    <property type="match status" value="1"/>
</dbReference>
<name>A0A402DQI6_9CELL</name>
<dbReference type="SUPFAM" id="SSF81296">
    <property type="entry name" value="E set domains"/>
    <property type="match status" value="2"/>
</dbReference>
<dbReference type="Gene3D" id="1.20.1270.90">
    <property type="entry name" value="AF1782-like"/>
    <property type="match status" value="1"/>
</dbReference>
<keyword evidence="8" id="KW-1185">Reference proteome</keyword>
<dbReference type="Pfam" id="PF07745">
    <property type="entry name" value="Glyco_hydro_53"/>
    <property type="match status" value="1"/>
</dbReference>
<comment type="similarity">
    <text evidence="1 4">Belongs to the glycosyl hydrolase 53 family.</text>
</comment>
<dbReference type="PANTHER" id="PTHR34983:SF2">
    <property type="entry name" value="ENDO-BETA-1,4-GALACTANASE"/>
    <property type="match status" value="1"/>
</dbReference>
<feature type="chain" id="PRO_5018811105" description="Arabinogalactan endo-beta-1,4-galactanase" evidence="4">
    <location>
        <begin position="31"/>
        <end position="920"/>
    </location>
</feature>
<dbReference type="Gene3D" id="2.60.120.260">
    <property type="entry name" value="Galactose-binding domain-like"/>
    <property type="match status" value="1"/>
</dbReference>
<dbReference type="EMBL" id="BIMR01000093">
    <property type="protein sequence ID" value="GCE76375.1"/>
    <property type="molecule type" value="Genomic_DNA"/>
</dbReference>
<evidence type="ECO:0000313" key="7">
    <source>
        <dbReference type="EMBL" id="GCE76375.1"/>
    </source>
</evidence>
<dbReference type="InterPro" id="IPR013783">
    <property type="entry name" value="Ig-like_fold"/>
</dbReference>